<evidence type="ECO:0000256" key="1">
    <source>
        <dbReference type="SAM" id="SignalP"/>
    </source>
</evidence>
<evidence type="ECO:0008006" key="4">
    <source>
        <dbReference type="Google" id="ProtNLM"/>
    </source>
</evidence>
<organism evidence="2 3">
    <name type="scientific">Pectobacterium brasiliense</name>
    <dbReference type="NCBI Taxonomy" id="180957"/>
    <lineage>
        <taxon>Bacteria</taxon>
        <taxon>Pseudomonadati</taxon>
        <taxon>Pseudomonadota</taxon>
        <taxon>Gammaproteobacteria</taxon>
        <taxon>Enterobacterales</taxon>
        <taxon>Pectobacteriaceae</taxon>
        <taxon>Pectobacterium</taxon>
    </lineage>
</organism>
<evidence type="ECO:0000313" key="3">
    <source>
        <dbReference type="Proteomes" id="UP001269968"/>
    </source>
</evidence>
<comment type="caution">
    <text evidence="2">The sequence shown here is derived from an EMBL/GenBank/DDBJ whole genome shotgun (WGS) entry which is preliminary data.</text>
</comment>
<dbReference type="AlphaFoldDB" id="A0AAW9H8E6"/>
<keyword evidence="1" id="KW-0732">Signal</keyword>
<sequence>MKKILLAITFSGLTALTHSALALTIEDKAAFNNYLSAMAENEISGFVNSNDSVLGGEVKSYSASKIISAYHNNEVAADKEFKGKPVRIKTVAYAIKKDFSGDAFIVATGKNASETLHLKVNGDDERIQKINRGEKIDFVCIGKGMVIGTPILESCVYPKDFGESVFSSMSQSLSKVEGKSYKPRSQLEISLLSAYLAIEKEIKEGCSKDKKSCSSIAMEHIKNMKMPGSMTEGNQVEIKKLLDSSKSLPIITYTPMEKTRLLKLLE</sequence>
<name>A0AAW9H8E6_9GAMM</name>
<dbReference type="Proteomes" id="UP001269968">
    <property type="component" value="Unassembled WGS sequence"/>
</dbReference>
<reference evidence="2" key="1">
    <citation type="submission" date="2023-11" db="EMBL/GenBank/DDBJ databases">
        <title>Comparative genomics revealed phylogeny of phytopathogenic Pectobacterium aroidearum based on whole-genome sequencing and function of putative horizontal acquire islands in P. aroidearum PccS1.</title>
        <authorList>
            <person name="Fan J."/>
            <person name="Yang L."/>
        </authorList>
    </citation>
    <scope>NUCLEOTIDE SEQUENCE</scope>
    <source>
        <strain evidence="2">NJAU140</strain>
    </source>
</reference>
<gene>
    <name evidence="2" type="ORF">SOV92_21440</name>
</gene>
<dbReference type="Pfam" id="PF12869">
    <property type="entry name" value="tRNA_anti-like"/>
    <property type="match status" value="1"/>
</dbReference>
<proteinExistence type="predicted"/>
<feature type="signal peptide" evidence="1">
    <location>
        <begin position="1"/>
        <end position="22"/>
    </location>
</feature>
<dbReference type="EMBL" id="JAXHOZ010000091">
    <property type="protein sequence ID" value="MDY4380334.1"/>
    <property type="molecule type" value="Genomic_DNA"/>
</dbReference>
<accession>A0AAW9H8E6</accession>
<protein>
    <recommendedName>
        <fullName evidence="4">tRNA_anti-like</fullName>
    </recommendedName>
</protein>
<dbReference type="RefSeq" id="WP_320715196.1">
    <property type="nucleotide sequence ID" value="NZ_JAXHOZ010000091.1"/>
</dbReference>
<feature type="chain" id="PRO_5043712629" description="tRNA_anti-like" evidence="1">
    <location>
        <begin position="23"/>
        <end position="266"/>
    </location>
</feature>
<evidence type="ECO:0000313" key="2">
    <source>
        <dbReference type="EMBL" id="MDY4380334.1"/>
    </source>
</evidence>
<dbReference type="InterPro" id="IPR024422">
    <property type="entry name" value="Protein_unknown_function_OB"/>
</dbReference>